<reference evidence="4 5" key="1">
    <citation type="submission" date="2017-03" db="EMBL/GenBank/DDBJ databases">
        <title>Genome sequence of Paracoccus contaminans isolated from a water microcosm.</title>
        <authorList>
            <person name="Aurass P."/>
            <person name="Karste S."/>
            <person name="Trost E."/>
            <person name="Glaeser S.P."/>
            <person name="Kaempfer P."/>
            <person name="Flieger A."/>
        </authorList>
    </citation>
    <scope>NUCLEOTIDE SEQUENCE [LARGE SCALE GENOMIC DNA]</scope>
    <source>
        <strain evidence="5">RKI 16-01929T\LMG 29738T\CCM 8701T\CIP 111112T</strain>
    </source>
</reference>
<dbReference type="PROSITE" id="PS50977">
    <property type="entry name" value="HTH_TETR_2"/>
    <property type="match status" value="1"/>
</dbReference>
<dbReference type="GO" id="GO:0003677">
    <property type="term" value="F:DNA binding"/>
    <property type="evidence" value="ECO:0007669"/>
    <property type="project" value="UniProtKB-UniRule"/>
</dbReference>
<dbReference type="Gene3D" id="1.10.357.10">
    <property type="entry name" value="Tetracycline Repressor, domain 2"/>
    <property type="match status" value="1"/>
</dbReference>
<accession>A0A1W6CWE7</accession>
<keyword evidence="1 2" id="KW-0238">DNA-binding</keyword>
<feature type="domain" description="HTH tetR-type" evidence="3">
    <location>
        <begin position="1"/>
        <end position="37"/>
    </location>
</feature>
<dbReference type="Proteomes" id="UP000193017">
    <property type="component" value="Chromosome"/>
</dbReference>
<evidence type="ECO:0000313" key="5">
    <source>
        <dbReference type="Proteomes" id="UP000193017"/>
    </source>
</evidence>
<protein>
    <recommendedName>
        <fullName evidence="3">HTH tetR-type domain-containing protein</fullName>
    </recommendedName>
</protein>
<comment type="caution">
    <text evidence="2">Lacks conserved residue(s) required for the propagation of feature annotation.</text>
</comment>
<evidence type="ECO:0000259" key="3">
    <source>
        <dbReference type="PROSITE" id="PS50977"/>
    </source>
</evidence>
<evidence type="ECO:0000256" key="2">
    <source>
        <dbReference type="PROSITE-ProRule" id="PRU00335"/>
    </source>
</evidence>
<evidence type="ECO:0000256" key="1">
    <source>
        <dbReference type="ARBA" id="ARBA00023125"/>
    </source>
</evidence>
<proteinExistence type="predicted"/>
<dbReference type="InterPro" id="IPR036271">
    <property type="entry name" value="Tet_transcr_reg_TetR-rel_C_sf"/>
</dbReference>
<keyword evidence="5" id="KW-1185">Reference proteome</keyword>
<dbReference type="KEGG" id="pcon:B0A89_05135"/>
<gene>
    <name evidence="4" type="ORF">B0A89_05135</name>
</gene>
<dbReference type="Pfam" id="PF14246">
    <property type="entry name" value="TetR_C_7"/>
    <property type="match status" value="1"/>
</dbReference>
<dbReference type="STRING" id="1945662.B0A89_05135"/>
<dbReference type="SUPFAM" id="SSF48498">
    <property type="entry name" value="Tetracyclin repressor-like, C-terminal domain"/>
    <property type="match status" value="1"/>
</dbReference>
<dbReference type="InterPro" id="IPR001647">
    <property type="entry name" value="HTH_TetR"/>
</dbReference>
<name>A0A1W6CWE7_9RHOB</name>
<dbReference type="InterPro" id="IPR039536">
    <property type="entry name" value="TetR_C_Proteobacteria"/>
</dbReference>
<evidence type="ECO:0000313" key="4">
    <source>
        <dbReference type="EMBL" id="ARJ69099.1"/>
    </source>
</evidence>
<dbReference type="SUPFAM" id="SSF46689">
    <property type="entry name" value="Homeodomain-like"/>
    <property type="match status" value="1"/>
</dbReference>
<sequence length="179" mass="18287">MRELAISAGCSVSTLRHYFGRREDLVAAVLAHIADGTGAQIAATRQAEGGFAASLAGAVDRAQAALYDPVISELLGMGLIEALSAPQLGPTFLDTMLDPFVAALAERLDAHIAQGEMRPVDTRLAAMAIISPVLVAALHQTRLGGAACRPLDPAAHARQISAMFVAAYGTGGAPSAAAS</sequence>
<dbReference type="InterPro" id="IPR009057">
    <property type="entry name" value="Homeodomain-like_sf"/>
</dbReference>
<dbReference type="EMBL" id="CP020612">
    <property type="protein sequence ID" value="ARJ69099.1"/>
    <property type="molecule type" value="Genomic_DNA"/>
</dbReference>
<dbReference type="AlphaFoldDB" id="A0A1W6CWE7"/>
<organism evidence="4 5">
    <name type="scientific">Paracoccus contaminans</name>
    <dbReference type="NCBI Taxonomy" id="1945662"/>
    <lineage>
        <taxon>Bacteria</taxon>
        <taxon>Pseudomonadati</taxon>
        <taxon>Pseudomonadota</taxon>
        <taxon>Alphaproteobacteria</taxon>
        <taxon>Rhodobacterales</taxon>
        <taxon>Paracoccaceae</taxon>
        <taxon>Paracoccus</taxon>
    </lineage>
</organism>